<evidence type="ECO:0000313" key="1">
    <source>
        <dbReference type="EMBL" id="NMV38232.1"/>
    </source>
</evidence>
<protein>
    <submittedName>
        <fullName evidence="1">Uncharacterized protein</fullName>
    </submittedName>
</protein>
<accession>A0A848NT03</accession>
<comment type="caution">
    <text evidence="1">The sequence shown here is derived from an EMBL/GenBank/DDBJ whole genome shotgun (WGS) entry which is preliminary data.</text>
</comment>
<name>A0A848NT03_9RALS</name>
<organism evidence="1 2">
    <name type="scientific">Ralstonia insidiosa</name>
    <dbReference type="NCBI Taxonomy" id="190721"/>
    <lineage>
        <taxon>Bacteria</taxon>
        <taxon>Pseudomonadati</taxon>
        <taxon>Pseudomonadota</taxon>
        <taxon>Betaproteobacteria</taxon>
        <taxon>Burkholderiales</taxon>
        <taxon>Burkholderiaceae</taxon>
        <taxon>Ralstonia</taxon>
    </lineage>
</organism>
<proteinExistence type="predicted"/>
<dbReference type="EMBL" id="JABBZM010000007">
    <property type="protein sequence ID" value="NMV38232.1"/>
    <property type="molecule type" value="Genomic_DNA"/>
</dbReference>
<dbReference type="RefSeq" id="WP_169340026.1">
    <property type="nucleotide sequence ID" value="NZ_JABBZM010000007.1"/>
</dbReference>
<dbReference type="AlphaFoldDB" id="A0A848NT03"/>
<evidence type="ECO:0000313" key="2">
    <source>
        <dbReference type="Proteomes" id="UP000575469"/>
    </source>
</evidence>
<gene>
    <name evidence="1" type="ORF">HGR00_09960</name>
</gene>
<sequence length="55" mass="6141">MIQQAYYTPKFAGQAQAQATRRPSPLRAVVNYFRKGWDDNLAYAEVVGKSGSYLG</sequence>
<reference evidence="1 2" key="1">
    <citation type="submission" date="2020-04" db="EMBL/GenBank/DDBJ databases">
        <title>Ralstonia insidiosa genome sequencing and assembly.</title>
        <authorList>
            <person name="Martins R.C.R."/>
            <person name="Perdigao-Neto L.V."/>
            <person name="Levin A.S.S."/>
            <person name="Costa S.F."/>
        </authorList>
    </citation>
    <scope>NUCLEOTIDE SEQUENCE [LARGE SCALE GENOMIC DNA]</scope>
    <source>
        <strain evidence="1 2">5047</strain>
    </source>
</reference>
<dbReference type="Proteomes" id="UP000575469">
    <property type="component" value="Unassembled WGS sequence"/>
</dbReference>